<feature type="compositionally biased region" description="Gly residues" evidence="1">
    <location>
        <begin position="259"/>
        <end position="274"/>
    </location>
</feature>
<feature type="compositionally biased region" description="Low complexity" evidence="1">
    <location>
        <begin position="109"/>
        <end position="135"/>
    </location>
</feature>
<proteinExistence type="predicted"/>
<feature type="compositionally biased region" description="Polar residues" evidence="1">
    <location>
        <begin position="36"/>
        <end position="51"/>
    </location>
</feature>
<dbReference type="GeneID" id="37025191"/>
<dbReference type="Proteomes" id="UP000245884">
    <property type="component" value="Unassembled WGS sequence"/>
</dbReference>
<feature type="compositionally biased region" description="Low complexity" evidence="1">
    <location>
        <begin position="325"/>
        <end position="334"/>
    </location>
</feature>
<feature type="region of interest" description="Disordered" evidence="1">
    <location>
        <begin position="1"/>
        <end position="144"/>
    </location>
</feature>
<feature type="compositionally biased region" description="Low complexity" evidence="1">
    <location>
        <begin position="1"/>
        <end position="16"/>
    </location>
</feature>
<organism evidence="2 3">
    <name type="scientific">Jaminaea rosea</name>
    <dbReference type="NCBI Taxonomy" id="1569628"/>
    <lineage>
        <taxon>Eukaryota</taxon>
        <taxon>Fungi</taxon>
        <taxon>Dikarya</taxon>
        <taxon>Basidiomycota</taxon>
        <taxon>Ustilaginomycotina</taxon>
        <taxon>Exobasidiomycetes</taxon>
        <taxon>Microstromatales</taxon>
        <taxon>Microstromatales incertae sedis</taxon>
        <taxon>Jaminaea</taxon>
    </lineage>
</organism>
<feature type="region of interest" description="Disordered" evidence="1">
    <location>
        <begin position="236"/>
        <end position="368"/>
    </location>
</feature>
<gene>
    <name evidence="2" type="ORF">BDZ90DRAFT_129681</name>
</gene>
<feature type="compositionally biased region" description="Low complexity" evidence="1">
    <location>
        <begin position="275"/>
        <end position="287"/>
    </location>
</feature>
<accession>A0A316UXX3</accession>
<keyword evidence="3" id="KW-1185">Reference proteome</keyword>
<evidence type="ECO:0000313" key="2">
    <source>
        <dbReference type="EMBL" id="PWN28753.1"/>
    </source>
</evidence>
<feature type="compositionally biased region" description="Polar residues" evidence="1">
    <location>
        <begin position="242"/>
        <end position="251"/>
    </location>
</feature>
<dbReference type="EMBL" id="KZ819664">
    <property type="protein sequence ID" value="PWN28753.1"/>
    <property type="molecule type" value="Genomic_DNA"/>
</dbReference>
<evidence type="ECO:0000313" key="3">
    <source>
        <dbReference type="Proteomes" id="UP000245884"/>
    </source>
</evidence>
<protein>
    <submittedName>
        <fullName evidence="2">Uncharacterized protein</fullName>
    </submittedName>
</protein>
<sequence>MLSFLPSQSSSLFSPFGRQRRLSPLSDVGGRAHCTTDGSSSGGPSNSTDHSVSGDVDGPNKDDGVRGPLREDKGVPVSGAHDDVAAASDALEAMSRNGNARADQANQVPPSAGSSSASYPSHGSGSGLSHPNGGSDFVPLAGQHQQGDLPQRYDATAFAGVDASAQRRAANYPGYPTSVSYEQLPSSQLQHLTQHQLQHHSQYHMQYAASSQFAPPGYASAPEGVVLGPDGMPAGSHIMFGPSSSSTQPSYGPQWGQGASAGGISGASTSGGDGSQQQAYYSATSQQGGDDDPEDGHRSASGHRASISGPVMAPHYNPAPPDGLQQPQQQQHQQNAAGIAVTGPPFADPITAWAGSSGGISRPHTADGLYGSTFLGPNDLQGQSKLVPSCSEQ</sequence>
<dbReference type="AlphaFoldDB" id="A0A316UXX3"/>
<dbReference type="RefSeq" id="XP_025363365.1">
    <property type="nucleotide sequence ID" value="XM_025503368.1"/>
</dbReference>
<evidence type="ECO:0000256" key="1">
    <source>
        <dbReference type="SAM" id="MobiDB-lite"/>
    </source>
</evidence>
<name>A0A316UXX3_9BASI</name>
<reference evidence="2 3" key="1">
    <citation type="journal article" date="2018" name="Mol. Biol. Evol.">
        <title>Broad Genomic Sampling Reveals a Smut Pathogenic Ancestry of the Fungal Clade Ustilaginomycotina.</title>
        <authorList>
            <person name="Kijpornyongpan T."/>
            <person name="Mondo S.J."/>
            <person name="Barry K."/>
            <person name="Sandor L."/>
            <person name="Lee J."/>
            <person name="Lipzen A."/>
            <person name="Pangilinan J."/>
            <person name="LaButti K."/>
            <person name="Hainaut M."/>
            <person name="Henrissat B."/>
            <person name="Grigoriev I.V."/>
            <person name="Spatafora J.W."/>
            <person name="Aime M.C."/>
        </authorList>
    </citation>
    <scope>NUCLEOTIDE SEQUENCE [LARGE SCALE GENOMIC DNA]</scope>
    <source>
        <strain evidence="2 3">MCA 5214</strain>
    </source>
</reference>
<feature type="compositionally biased region" description="Basic and acidic residues" evidence="1">
    <location>
        <begin position="58"/>
        <end position="84"/>
    </location>
</feature>